<comment type="caution">
    <text evidence="8">The sequence shown here is derived from an EMBL/GenBank/DDBJ whole genome shotgun (WGS) entry which is preliminary data.</text>
</comment>
<dbReference type="GO" id="GO:0005886">
    <property type="term" value="C:plasma membrane"/>
    <property type="evidence" value="ECO:0007669"/>
    <property type="project" value="UniProtKB-SubCell"/>
</dbReference>
<dbReference type="InterPro" id="IPR016741">
    <property type="entry name" value="UCP018953"/>
</dbReference>
<evidence type="ECO:0000256" key="5">
    <source>
        <dbReference type="ARBA" id="ARBA00023136"/>
    </source>
</evidence>
<dbReference type="SMART" id="SM01204">
    <property type="entry name" value="FIST_C"/>
    <property type="match status" value="1"/>
</dbReference>
<gene>
    <name evidence="8" type="ORF">CYCCA115_LOCUS4640</name>
</gene>
<evidence type="ECO:0000313" key="8">
    <source>
        <dbReference type="EMBL" id="CAJ1935305.1"/>
    </source>
</evidence>
<evidence type="ECO:0000256" key="4">
    <source>
        <dbReference type="ARBA" id="ARBA00022989"/>
    </source>
</evidence>
<evidence type="ECO:0008006" key="10">
    <source>
        <dbReference type="Google" id="ProtNLM"/>
    </source>
</evidence>
<organism evidence="8 9">
    <name type="scientific">Cylindrotheca closterium</name>
    <dbReference type="NCBI Taxonomy" id="2856"/>
    <lineage>
        <taxon>Eukaryota</taxon>
        <taxon>Sar</taxon>
        <taxon>Stramenopiles</taxon>
        <taxon>Ochrophyta</taxon>
        <taxon>Bacillariophyta</taxon>
        <taxon>Bacillariophyceae</taxon>
        <taxon>Bacillariophycidae</taxon>
        <taxon>Bacillariales</taxon>
        <taxon>Bacillariaceae</taxon>
        <taxon>Cylindrotheca</taxon>
    </lineage>
</organism>
<keyword evidence="3" id="KW-0812">Transmembrane</keyword>
<evidence type="ECO:0000313" key="9">
    <source>
        <dbReference type="Proteomes" id="UP001295423"/>
    </source>
</evidence>
<evidence type="ECO:0000259" key="7">
    <source>
        <dbReference type="SMART" id="SM01204"/>
    </source>
</evidence>
<keyword evidence="2" id="KW-1003">Cell membrane</keyword>
<keyword evidence="4" id="KW-1133">Transmembrane helix</keyword>
<dbReference type="PIRSF" id="PIRSF018953">
    <property type="entry name" value="UCP018953"/>
    <property type="match status" value="1"/>
</dbReference>
<dbReference type="Proteomes" id="UP001295423">
    <property type="component" value="Unassembled WGS sequence"/>
</dbReference>
<dbReference type="PANTHER" id="PTHR14939">
    <property type="entry name" value="F-BOX ONLY PROTEIN 22"/>
    <property type="match status" value="1"/>
</dbReference>
<evidence type="ECO:0000256" key="2">
    <source>
        <dbReference type="ARBA" id="ARBA00022475"/>
    </source>
</evidence>
<keyword evidence="5" id="KW-0472">Membrane</keyword>
<accession>A0AAD2CKJ0</accession>
<evidence type="ECO:0000256" key="1">
    <source>
        <dbReference type="ARBA" id="ARBA00004651"/>
    </source>
</evidence>
<evidence type="ECO:0000256" key="3">
    <source>
        <dbReference type="ARBA" id="ARBA00022692"/>
    </source>
</evidence>
<dbReference type="EMBL" id="CAKOGP040000447">
    <property type="protein sequence ID" value="CAJ1935305.1"/>
    <property type="molecule type" value="Genomic_DNA"/>
</dbReference>
<dbReference type="InterPro" id="IPR019494">
    <property type="entry name" value="FIST_C"/>
</dbReference>
<proteinExistence type="predicted"/>
<keyword evidence="9" id="KW-1185">Reference proteome</keyword>
<comment type="subcellular location">
    <subcellularLocation>
        <location evidence="1">Cell membrane</location>
        <topology evidence="1">Multi-pass membrane protein</topology>
    </subcellularLocation>
</comment>
<dbReference type="Pfam" id="PF08495">
    <property type="entry name" value="FIST"/>
    <property type="match status" value="1"/>
</dbReference>
<reference evidence="8" key="1">
    <citation type="submission" date="2023-08" db="EMBL/GenBank/DDBJ databases">
        <authorList>
            <person name="Audoor S."/>
            <person name="Bilcke G."/>
        </authorList>
    </citation>
    <scope>NUCLEOTIDE SEQUENCE</scope>
</reference>
<sequence>MLLSCNSSALNLGSVNDLFAGRWEWWDDDLSLAAFRAARSTYACTYRRKEYGTPALRKVLEEVSDPESQDVAFLFVDQAHADEFDGLVKLAAHHFGTDTQLISLIGAGVIGEQRELDVPNQASLSLMTGKLPKGGKVEVVNPNNVDTTEDGDYLLFVDPWANIEPVLNKFDASSSVLAGGISCPVSQDEGTIAYMDQVLLPGSSIAVKFSGTVGLQTVVAQGCRPIGRKALTITKVEKGQIITELDGKPALQVLQEETKNAKPEDHELIQSGLLCGIASSDGEGDYLSRQIAGFVPGIGGIIIATPSLKEGDKFCFQVRDAGTAEQDLKWMVERAKTARMVNGNCRPMAALQISCVARGRGFFGVPNMDITNVMEMLPGDNPVVAGFFANGEIGSVGISLGSASREEKPSHLHGFTTVVAMIYEKSSQSVDEGAAGAKDEFLDAWG</sequence>
<name>A0AAD2CKJ0_9STRA</name>
<dbReference type="SMART" id="SM00897">
    <property type="entry name" value="FIST"/>
    <property type="match status" value="1"/>
</dbReference>
<feature type="domain" description="FIST" evidence="6">
    <location>
        <begin position="68"/>
        <end position="249"/>
    </location>
</feature>
<evidence type="ECO:0000259" key="6">
    <source>
        <dbReference type="SMART" id="SM00897"/>
    </source>
</evidence>
<feature type="domain" description="FIST C-domain" evidence="7">
    <location>
        <begin position="250"/>
        <end position="396"/>
    </location>
</feature>
<protein>
    <recommendedName>
        <fullName evidence="10">FIST C-domain domain-containing protein</fullName>
    </recommendedName>
</protein>
<dbReference type="AlphaFoldDB" id="A0AAD2CKJ0"/>
<dbReference type="InterPro" id="IPR013702">
    <property type="entry name" value="FIST_domain_N"/>
</dbReference>
<dbReference type="Pfam" id="PF10442">
    <property type="entry name" value="FIST_C"/>
    <property type="match status" value="1"/>
</dbReference>
<dbReference type="PANTHER" id="PTHR14939:SF5">
    <property type="entry name" value="F-BOX ONLY PROTEIN 22"/>
    <property type="match status" value="1"/>
</dbReference>